<feature type="region of interest" description="Disordered" evidence="1">
    <location>
        <begin position="1"/>
        <end position="46"/>
    </location>
</feature>
<name>F8NTS6_SERL9</name>
<dbReference type="GeneID" id="18819047"/>
<sequence length="143" mass="16017">MSTVKSRSHRHNFGSLPAAPASPQWSPKAGPSRIPLDAPVTDPSHADHYGCSDTSLDRRIPRGLVNLFDDDVDPQSEMALMLTKDDSRLAEIDENKEKMDAVMQTVMDPTRTLEERQLARDFMESLAVESQVRAIRAEEEARK</sequence>
<evidence type="ECO:0000313" key="2">
    <source>
        <dbReference type="EMBL" id="EGO25746.1"/>
    </source>
</evidence>
<dbReference type="Proteomes" id="UP000008064">
    <property type="component" value="Unassembled WGS sequence"/>
</dbReference>
<feature type="compositionally biased region" description="Basic residues" evidence="1">
    <location>
        <begin position="1"/>
        <end position="12"/>
    </location>
</feature>
<organism>
    <name type="scientific">Serpula lacrymans var. lacrymans (strain S7.9)</name>
    <name type="common">Dry rot fungus</name>
    <dbReference type="NCBI Taxonomy" id="578457"/>
    <lineage>
        <taxon>Eukaryota</taxon>
        <taxon>Fungi</taxon>
        <taxon>Dikarya</taxon>
        <taxon>Basidiomycota</taxon>
        <taxon>Agaricomycotina</taxon>
        <taxon>Agaricomycetes</taxon>
        <taxon>Agaricomycetidae</taxon>
        <taxon>Boletales</taxon>
        <taxon>Coniophorineae</taxon>
        <taxon>Serpulaceae</taxon>
        <taxon>Serpula</taxon>
    </lineage>
</organism>
<dbReference type="HOGENOM" id="CLU_1810876_0_0_1"/>
<protein>
    <submittedName>
        <fullName evidence="2">Uncharacterized protein</fullName>
    </submittedName>
</protein>
<evidence type="ECO:0000256" key="1">
    <source>
        <dbReference type="SAM" id="MobiDB-lite"/>
    </source>
</evidence>
<dbReference type="AlphaFoldDB" id="F8NTS6"/>
<dbReference type="KEGG" id="sla:SERLADRAFT_466322"/>
<dbReference type="EMBL" id="GL945433">
    <property type="protein sequence ID" value="EGO25746.1"/>
    <property type="molecule type" value="Genomic_DNA"/>
</dbReference>
<proteinExistence type="predicted"/>
<dbReference type="RefSeq" id="XP_007317868.1">
    <property type="nucleotide sequence ID" value="XM_007317806.1"/>
</dbReference>
<reference evidence="2" key="1">
    <citation type="submission" date="2011-04" db="EMBL/GenBank/DDBJ databases">
        <title>Evolution of plant cell wall degrading machinery underlies the functional diversity of forest fungi.</title>
        <authorList>
            <consortium name="US DOE Joint Genome Institute (JGI-PGF)"/>
            <person name="Eastwood D.C."/>
            <person name="Floudas D."/>
            <person name="Binder M."/>
            <person name="Majcherczyk A."/>
            <person name="Schneider P."/>
            <person name="Aerts A."/>
            <person name="Asiegbu F.O."/>
            <person name="Baker S.E."/>
            <person name="Barry K."/>
            <person name="Bendiksby M."/>
            <person name="Blumentritt M."/>
            <person name="Coutinho P.M."/>
            <person name="Cullen D."/>
            <person name="Cullen D."/>
            <person name="Gathman A."/>
            <person name="Goodell B."/>
            <person name="Henrissat B."/>
            <person name="Ihrmark K."/>
            <person name="Kauserud H."/>
            <person name="Kohler A."/>
            <person name="LaButti K."/>
            <person name="Lapidus A."/>
            <person name="Lavin J.L."/>
            <person name="Lee Y.-H."/>
            <person name="Lindquist E."/>
            <person name="Lilly W."/>
            <person name="Lucas S."/>
            <person name="Morin E."/>
            <person name="Murat C."/>
            <person name="Oguiza J.A."/>
            <person name="Park J."/>
            <person name="Pisabarro A.G."/>
            <person name="Riley R."/>
            <person name="Rosling A."/>
            <person name="Salamov A."/>
            <person name="Schmidt O."/>
            <person name="Schmutz J."/>
            <person name="Skrede I."/>
            <person name="Stenlid J."/>
            <person name="Wiebenga A."/>
            <person name="Xie X."/>
            <person name="Kues U."/>
            <person name="Hibbett D.S."/>
            <person name="Hoffmeister D."/>
            <person name="Hogberg N."/>
            <person name="Martin F."/>
            <person name="Grigoriev I.V."/>
            <person name="Watkinson S.C."/>
        </authorList>
    </citation>
    <scope>NUCLEOTIDE SEQUENCE</scope>
    <source>
        <strain evidence="2">S7.9</strain>
    </source>
</reference>
<feature type="non-terminal residue" evidence="2">
    <location>
        <position position="143"/>
    </location>
</feature>
<accession>F8NTS6</accession>
<gene>
    <name evidence="2" type="ORF">SERLADRAFT_466322</name>
</gene>